<dbReference type="Pfam" id="PF03795">
    <property type="entry name" value="YCII"/>
    <property type="match status" value="1"/>
</dbReference>
<evidence type="ECO:0000313" key="3">
    <source>
        <dbReference type="EMBL" id="KAK0654772.1"/>
    </source>
</evidence>
<dbReference type="AlphaFoldDB" id="A0AA40CY24"/>
<dbReference type="EMBL" id="JAULSV010000001">
    <property type="protein sequence ID" value="KAK0654772.1"/>
    <property type="molecule type" value="Genomic_DNA"/>
</dbReference>
<organism evidence="3 4">
    <name type="scientific">Cercophora newfieldiana</name>
    <dbReference type="NCBI Taxonomy" id="92897"/>
    <lineage>
        <taxon>Eukaryota</taxon>
        <taxon>Fungi</taxon>
        <taxon>Dikarya</taxon>
        <taxon>Ascomycota</taxon>
        <taxon>Pezizomycotina</taxon>
        <taxon>Sordariomycetes</taxon>
        <taxon>Sordariomycetidae</taxon>
        <taxon>Sordariales</taxon>
        <taxon>Lasiosphaeriaceae</taxon>
        <taxon>Cercophora</taxon>
    </lineage>
</organism>
<sequence length="144" mass="15789">MPKFALLVRATALSESGQLPPDMGTLLTKMTEYNTLLIDSGVLVAGDGFQRSSFGARVHFSSTSPPTVSKGPFELGSLVSGYWIIKAANLDEAVEWARKIPFATDDGVVEVRQVSGPEDFGEHMTEELKAKDDELREKLEKQEE</sequence>
<dbReference type="InterPro" id="IPR005545">
    <property type="entry name" value="YCII"/>
</dbReference>
<evidence type="ECO:0000256" key="1">
    <source>
        <dbReference type="SAM" id="MobiDB-lite"/>
    </source>
</evidence>
<gene>
    <name evidence="3" type="ORF">B0T16DRAFT_520</name>
</gene>
<dbReference type="InterPro" id="IPR011008">
    <property type="entry name" value="Dimeric_a/b-barrel"/>
</dbReference>
<name>A0AA40CY24_9PEZI</name>
<feature type="domain" description="YCII-related" evidence="2">
    <location>
        <begin position="25"/>
        <end position="114"/>
    </location>
</feature>
<reference evidence="3" key="1">
    <citation type="submission" date="2023-06" db="EMBL/GenBank/DDBJ databases">
        <title>Genome-scale phylogeny and comparative genomics of the fungal order Sordariales.</title>
        <authorList>
            <consortium name="Lawrence Berkeley National Laboratory"/>
            <person name="Hensen N."/>
            <person name="Bonometti L."/>
            <person name="Westerberg I."/>
            <person name="Brannstrom I.O."/>
            <person name="Guillou S."/>
            <person name="Cros-Aarteil S."/>
            <person name="Calhoun S."/>
            <person name="Haridas S."/>
            <person name="Kuo A."/>
            <person name="Mondo S."/>
            <person name="Pangilinan J."/>
            <person name="Riley R."/>
            <person name="Labutti K."/>
            <person name="Andreopoulos B."/>
            <person name="Lipzen A."/>
            <person name="Chen C."/>
            <person name="Yanf M."/>
            <person name="Daum C."/>
            <person name="Ng V."/>
            <person name="Clum A."/>
            <person name="Steindorff A."/>
            <person name="Ohm R."/>
            <person name="Martin F."/>
            <person name="Silar P."/>
            <person name="Natvig D."/>
            <person name="Lalanne C."/>
            <person name="Gautier V."/>
            <person name="Ament-Velasquez S.L."/>
            <person name="Kruys A."/>
            <person name="Hutchinson M.I."/>
            <person name="Powell A.J."/>
            <person name="Barry K."/>
            <person name="Miller A.N."/>
            <person name="Grigoriev I.V."/>
            <person name="Debuchy R."/>
            <person name="Gladieux P."/>
            <person name="Thoren M.H."/>
            <person name="Johannesson H."/>
        </authorList>
    </citation>
    <scope>NUCLEOTIDE SEQUENCE</scope>
    <source>
        <strain evidence="3">SMH2532-1</strain>
    </source>
</reference>
<accession>A0AA40CY24</accession>
<keyword evidence="4" id="KW-1185">Reference proteome</keyword>
<evidence type="ECO:0000313" key="4">
    <source>
        <dbReference type="Proteomes" id="UP001174936"/>
    </source>
</evidence>
<dbReference type="PANTHER" id="PTHR35174:SF4">
    <property type="entry name" value="BLL7163 PROTEIN"/>
    <property type="match status" value="1"/>
</dbReference>
<proteinExistence type="predicted"/>
<dbReference type="PANTHER" id="PTHR35174">
    <property type="entry name" value="BLL7171 PROTEIN-RELATED"/>
    <property type="match status" value="1"/>
</dbReference>
<evidence type="ECO:0000259" key="2">
    <source>
        <dbReference type="Pfam" id="PF03795"/>
    </source>
</evidence>
<dbReference type="Proteomes" id="UP001174936">
    <property type="component" value="Unassembled WGS sequence"/>
</dbReference>
<protein>
    <submittedName>
        <fullName evidence="3">YCII-related protein</fullName>
    </submittedName>
</protein>
<feature type="region of interest" description="Disordered" evidence="1">
    <location>
        <begin position="115"/>
        <end position="144"/>
    </location>
</feature>
<comment type="caution">
    <text evidence="3">The sequence shown here is derived from an EMBL/GenBank/DDBJ whole genome shotgun (WGS) entry which is preliminary data.</text>
</comment>
<dbReference type="Gene3D" id="3.30.70.1060">
    <property type="entry name" value="Dimeric alpha+beta barrel"/>
    <property type="match status" value="1"/>
</dbReference>
<feature type="compositionally biased region" description="Basic and acidic residues" evidence="1">
    <location>
        <begin position="120"/>
        <end position="144"/>
    </location>
</feature>
<dbReference type="SUPFAM" id="SSF54909">
    <property type="entry name" value="Dimeric alpha+beta barrel"/>
    <property type="match status" value="1"/>
</dbReference>